<gene>
    <name evidence="14" type="ORF">Mgra_00007121</name>
</gene>
<sequence>MGKMDTNQKPIPSAPPSEAPPYPQVPRENQLPLQGAATGQGSNSDPPPYQETFNYPQVPPYPVYAPTTTMPVQPSMPIQPPPQYVYPPAQAPQVIYTINQQAPPPPPPPPPPPVSRSTNVTVVTSNATGVIRGGDPCPSCLGSYVNQVDSCCLVCLIILTICTFPFGLILIPFYFCTCRKRCNVCGRLK</sequence>
<evidence type="ECO:0000256" key="1">
    <source>
        <dbReference type="ARBA" id="ARBA00004155"/>
    </source>
</evidence>
<accession>A0A8S9ZJR2</accession>
<name>A0A8S9ZJR2_9BILA</name>
<organism evidence="14 15">
    <name type="scientific">Meloidogyne graminicola</name>
    <dbReference type="NCBI Taxonomy" id="189291"/>
    <lineage>
        <taxon>Eukaryota</taxon>
        <taxon>Metazoa</taxon>
        <taxon>Ecdysozoa</taxon>
        <taxon>Nematoda</taxon>
        <taxon>Chromadorea</taxon>
        <taxon>Rhabditida</taxon>
        <taxon>Tylenchina</taxon>
        <taxon>Tylenchomorpha</taxon>
        <taxon>Tylenchoidea</taxon>
        <taxon>Meloidogynidae</taxon>
        <taxon>Meloidogyninae</taxon>
        <taxon>Meloidogyne</taxon>
    </lineage>
</organism>
<keyword evidence="4" id="KW-0963">Cytoplasm</keyword>
<feature type="compositionally biased region" description="Pro residues" evidence="12">
    <location>
        <begin position="102"/>
        <end position="114"/>
    </location>
</feature>
<evidence type="ECO:0000256" key="10">
    <source>
        <dbReference type="ARBA" id="ARBA00035449"/>
    </source>
</evidence>
<evidence type="ECO:0000256" key="7">
    <source>
        <dbReference type="ARBA" id="ARBA00023136"/>
    </source>
</evidence>
<dbReference type="PANTHER" id="PTHR13551:SF1">
    <property type="entry name" value="MEMBRANE PROTEIN BRI3"/>
    <property type="match status" value="1"/>
</dbReference>
<reference evidence="14" key="1">
    <citation type="journal article" date="2020" name="Ecol. Evol.">
        <title>Genome structure and content of the rice root-knot nematode (Meloidogyne graminicola).</title>
        <authorList>
            <person name="Phan N.T."/>
            <person name="Danchin E.G.J."/>
            <person name="Klopp C."/>
            <person name="Perfus-Barbeoch L."/>
            <person name="Kozlowski D.K."/>
            <person name="Koutsovoulos G.D."/>
            <person name="Lopez-Roques C."/>
            <person name="Bouchez O."/>
            <person name="Zahm M."/>
            <person name="Besnard G."/>
            <person name="Bellafiore S."/>
        </authorList>
    </citation>
    <scope>NUCLEOTIDE SEQUENCE</scope>
    <source>
        <strain evidence="14">VN-18</strain>
    </source>
</reference>
<dbReference type="EMBL" id="JABEBT010000076">
    <property type="protein sequence ID" value="KAF7633434.1"/>
    <property type="molecule type" value="Genomic_DNA"/>
</dbReference>
<comment type="subunit">
    <text evidence="11">Interacts with BRI3BP. Interacts with MGAT1 and IFITM3.</text>
</comment>
<feature type="region of interest" description="Disordered" evidence="12">
    <location>
        <begin position="1"/>
        <end position="60"/>
    </location>
</feature>
<dbReference type="GO" id="GO:0005765">
    <property type="term" value="C:lysosomal membrane"/>
    <property type="evidence" value="ECO:0007669"/>
    <property type="project" value="UniProtKB-SubCell"/>
</dbReference>
<keyword evidence="7 13" id="KW-0472">Membrane</keyword>
<evidence type="ECO:0000256" key="9">
    <source>
        <dbReference type="ARBA" id="ARBA00035284"/>
    </source>
</evidence>
<evidence type="ECO:0000256" key="2">
    <source>
        <dbReference type="ARBA" id="ARBA00004556"/>
    </source>
</evidence>
<keyword evidence="8" id="KW-0458">Lysosome</keyword>
<evidence type="ECO:0000256" key="8">
    <source>
        <dbReference type="ARBA" id="ARBA00023228"/>
    </source>
</evidence>
<feature type="region of interest" description="Disordered" evidence="12">
    <location>
        <begin position="98"/>
        <end position="117"/>
    </location>
</feature>
<evidence type="ECO:0000313" key="15">
    <source>
        <dbReference type="Proteomes" id="UP000605970"/>
    </source>
</evidence>
<dbReference type="PANTHER" id="PTHR13551">
    <property type="entry name" value="BRAIN PROTEIN I3"/>
    <property type="match status" value="1"/>
</dbReference>
<keyword evidence="5 13" id="KW-0812">Transmembrane</keyword>
<evidence type="ECO:0000256" key="4">
    <source>
        <dbReference type="ARBA" id="ARBA00022490"/>
    </source>
</evidence>
<keyword evidence="6 13" id="KW-1133">Transmembrane helix</keyword>
<evidence type="ECO:0000256" key="5">
    <source>
        <dbReference type="ARBA" id="ARBA00022692"/>
    </source>
</evidence>
<dbReference type="Proteomes" id="UP000605970">
    <property type="component" value="Unassembled WGS sequence"/>
</dbReference>
<comment type="subcellular location">
    <subcellularLocation>
        <location evidence="2">Cytoplasm</location>
        <location evidence="2">Perinuclear region</location>
    </subcellularLocation>
    <subcellularLocation>
        <location evidence="1">Lysosome membrane</location>
        <topology evidence="1">Multi-pass membrane protein</topology>
    </subcellularLocation>
</comment>
<proteinExistence type="inferred from homology"/>
<comment type="caution">
    <text evidence="14">The sequence shown here is derived from an EMBL/GenBank/DDBJ whole genome shotgun (WGS) entry which is preliminary data.</text>
</comment>
<comment type="similarity">
    <text evidence="3">Belongs to the BRI3 family.</text>
</comment>
<evidence type="ECO:0000256" key="6">
    <source>
        <dbReference type="ARBA" id="ARBA00022989"/>
    </source>
</evidence>
<feature type="transmembrane region" description="Helical" evidence="13">
    <location>
        <begin position="151"/>
        <end position="175"/>
    </location>
</feature>
<dbReference type="InterPro" id="IPR019317">
    <property type="entry name" value="BRI3"/>
</dbReference>
<evidence type="ECO:0000256" key="11">
    <source>
        <dbReference type="ARBA" id="ARBA00046593"/>
    </source>
</evidence>
<evidence type="ECO:0000256" key="13">
    <source>
        <dbReference type="SAM" id="Phobius"/>
    </source>
</evidence>
<protein>
    <recommendedName>
        <fullName evidence="9">Membrane protein BRI3</fullName>
    </recommendedName>
    <alternativeName>
        <fullName evidence="10">Brain protein I3</fullName>
    </alternativeName>
</protein>
<feature type="compositionally biased region" description="Pro residues" evidence="12">
    <location>
        <begin position="12"/>
        <end position="24"/>
    </location>
</feature>
<evidence type="ECO:0000256" key="3">
    <source>
        <dbReference type="ARBA" id="ARBA00008090"/>
    </source>
</evidence>
<dbReference type="AlphaFoldDB" id="A0A8S9ZJR2"/>
<evidence type="ECO:0000256" key="12">
    <source>
        <dbReference type="SAM" id="MobiDB-lite"/>
    </source>
</evidence>
<dbReference type="GO" id="GO:0048471">
    <property type="term" value="C:perinuclear region of cytoplasm"/>
    <property type="evidence" value="ECO:0007669"/>
    <property type="project" value="UniProtKB-SubCell"/>
</dbReference>
<evidence type="ECO:0000313" key="14">
    <source>
        <dbReference type="EMBL" id="KAF7633434.1"/>
    </source>
</evidence>
<keyword evidence="15" id="KW-1185">Reference proteome</keyword>